<gene>
    <name evidence="2" type="ORF">THAOC_15429</name>
</gene>
<dbReference type="Gene3D" id="3.80.10.10">
    <property type="entry name" value="Ribonuclease Inhibitor"/>
    <property type="match status" value="1"/>
</dbReference>
<dbReference type="InterPro" id="IPR053139">
    <property type="entry name" value="Surface_bspA-like"/>
</dbReference>
<dbReference type="Pfam" id="PF13306">
    <property type="entry name" value="LRR_5"/>
    <property type="match status" value="1"/>
</dbReference>
<evidence type="ECO:0008006" key="4">
    <source>
        <dbReference type="Google" id="ProtNLM"/>
    </source>
</evidence>
<dbReference type="AlphaFoldDB" id="K0T091"/>
<dbReference type="InterPro" id="IPR032675">
    <property type="entry name" value="LRR_dom_sf"/>
</dbReference>
<reference evidence="2 3" key="1">
    <citation type="journal article" date="2012" name="Genome Biol.">
        <title>Genome and low-iron response of an oceanic diatom adapted to chronic iron limitation.</title>
        <authorList>
            <person name="Lommer M."/>
            <person name="Specht M."/>
            <person name="Roy A.S."/>
            <person name="Kraemer L."/>
            <person name="Andreson R."/>
            <person name="Gutowska M.A."/>
            <person name="Wolf J."/>
            <person name="Bergner S.V."/>
            <person name="Schilhabel M.B."/>
            <person name="Klostermeier U.C."/>
            <person name="Beiko R.G."/>
            <person name="Rosenstiel P."/>
            <person name="Hippler M."/>
            <person name="Laroche J."/>
        </authorList>
    </citation>
    <scope>NUCLEOTIDE SEQUENCE [LARGE SCALE GENOMIC DNA]</scope>
    <source>
        <strain evidence="2 3">CCMP1005</strain>
    </source>
</reference>
<protein>
    <recommendedName>
        <fullName evidence="4">Leucine-rich repeat protein</fullName>
    </recommendedName>
</protein>
<accession>K0T091</accession>
<evidence type="ECO:0000256" key="1">
    <source>
        <dbReference type="SAM" id="MobiDB-lite"/>
    </source>
</evidence>
<comment type="caution">
    <text evidence="2">The sequence shown here is derived from an EMBL/GenBank/DDBJ whole genome shotgun (WGS) entry which is preliminary data.</text>
</comment>
<proteinExistence type="predicted"/>
<name>K0T091_THAOC</name>
<dbReference type="InterPro" id="IPR026906">
    <property type="entry name" value="LRR_5"/>
</dbReference>
<feature type="compositionally biased region" description="Basic and acidic residues" evidence="1">
    <location>
        <begin position="214"/>
        <end position="223"/>
    </location>
</feature>
<organism evidence="2 3">
    <name type="scientific">Thalassiosira oceanica</name>
    <name type="common">Marine diatom</name>
    <dbReference type="NCBI Taxonomy" id="159749"/>
    <lineage>
        <taxon>Eukaryota</taxon>
        <taxon>Sar</taxon>
        <taxon>Stramenopiles</taxon>
        <taxon>Ochrophyta</taxon>
        <taxon>Bacillariophyta</taxon>
        <taxon>Coscinodiscophyceae</taxon>
        <taxon>Thalassiosirophycidae</taxon>
        <taxon>Thalassiosirales</taxon>
        <taxon>Thalassiosiraceae</taxon>
        <taxon>Thalassiosira</taxon>
    </lineage>
</organism>
<feature type="region of interest" description="Disordered" evidence="1">
    <location>
        <begin position="1"/>
        <end position="135"/>
    </location>
</feature>
<dbReference type="EMBL" id="AGNL01017910">
    <property type="protein sequence ID" value="EJK63892.1"/>
    <property type="molecule type" value="Genomic_DNA"/>
</dbReference>
<keyword evidence="3" id="KW-1185">Reference proteome</keyword>
<feature type="region of interest" description="Disordered" evidence="1">
    <location>
        <begin position="174"/>
        <end position="232"/>
    </location>
</feature>
<feature type="compositionally biased region" description="Low complexity" evidence="1">
    <location>
        <begin position="20"/>
        <end position="38"/>
    </location>
</feature>
<sequence>MIARGMFRPRLPPWEWRGTASSSSLPPAPQLSSKLQSSHGLASPATPVGSPLGKGYAPQDEKWCSSALGSQAHPSQDPGVPPPLAGLALARALAQNPTKADRTQTRRRGRALQTEDFQQAGTANPVPPSSRTPVGSVKNEWIWAEESNSRRGKPRSKRRFYLAFTLTKLSKDRASSLRLGSPSSAGAGAHAEASRKLSEEGQGQRSGKRRKAGKIMDSREGSKRQRGSHLTDNVFPYEGGEIAREFRSEITRARIGPHIKNIPYGTFRGCINLVEVQFEEGGALQMIGYCAFFKCDALQQATIPSSVSKLGDFAFGGCSNLAEVRFEEGLEIIGEGSFYECTALRSVTVPSSVTELGAHAFHHCSNLTEVIFLGGERLLNQGFLDRGLFSGKGVLNWIGLNEMICSRLTFARCPLTALKIFVSGTLFGRMVRLPKECRLSVEGRIRSMRRLELTQDGYILACFPFVVVNFQDADNQTAESLHQVLRLISFHELKESSILVELALWKSRLVVGRARADCRTSVPDPAKRLIMEYCGFTGFLEPAIEG</sequence>
<dbReference type="PANTHER" id="PTHR45661:SF3">
    <property type="entry name" value="IG-LIKE DOMAIN-CONTAINING PROTEIN"/>
    <property type="match status" value="1"/>
</dbReference>
<dbReference type="PANTHER" id="PTHR45661">
    <property type="entry name" value="SURFACE ANTIGEN"/>
    <property type="match status" value="1"/>
</dbReference>
<dbReference type="SUPFAM" id="SSF52058">
    <property type="entry name" value="L domain-like"/>
    <property type="match status" value="1"/>
</dbReference>
<evidence type="ECO:0000313" key="2">
    <source>
        <dbReference type="EMBL" id="EJK63892.1"/>
    </source>
</evidence>
<feature type="compositionally biased region" description="Low complexity" evidence="1">
    <location>
        <begin position="85"/>
        <end position="94"/>
    </location>
</feature>
<evidence type="ECO:0000313" key="3">
    <source>
        <dbReference type="Proteomes" id="UP000266841"/>
    </source>
</evidence>
<dbReference type="Proteomes" id="UP000266841">
    <property type="component" value="Unassembled WGS sequence"/>
</dbReference>
<feature type="compositionally biased region" description="Low complexity" evidence="1">
    <location>
        <begin position="176"/>
        <end position="191"/>
    </location>
</feature>